<evidence type="ECO:0000256" key="11">
    <source>
        <dbReference type="ARBA" id="ARBA00023211"/>
    </source>
</evidence>
<dbReference type="Gene3D" id="3.30.460.90">
    <property type="match status" value="1"/>
</dbReference>
<evidence type="ECO:0000256" key="13">
    <source>
        <dbReference type="SAM" id="SignalP"/>
    </source>
</evidence>
<keyword evidence="6" id="KW-0479">Metal-binding</keyword>
<name>A0A834IIK6_RHYFE</name>
<evidence type="ECO:0000256" key="9">
    <source>
        <dbReference type="ARBA" id="ARBA00022842"/>
    </source>
</evidence>
<dbReference type="InterPro" id="IPR046906">
    <property type="entry name" value="Mab-21_HhH/H2TH-like"/>
</dbReference>
<keyword evidence="4" id="KW-0808">Transferase</keyword>
<keyword evidence="10" id="KW-0342">GTP-binding</keyword>
<evidence type="ECO:0000256" key="10">
    <source>
        <dbReference type="ARBA" id="ARBA00023134"/>
    </source>
</evidence>
<keyword evidence="5" id="KW-0548">Nucleotidyltransferase</keyword>
<evidence type="ECO:0000256" key="3">
    <source>
        <dbReference type="ARBA" id="ARBA00008307"/>
    </source>
</evidence>
<feature type="signal peptide" evidence="13">
    <location>
        <begin position="1"/>
        <end position="18"/>
    </location>
</feature>
<dbReference type="EMBL" id="JAACXV010000342">
    <property type="protein sequence ID" value="KAF7279742.1"/>
    <property type="molecule type" value="Genomic_DNA"/>
</dbReference>
<dbReference type="Proteomes" id="UP000625711">
    <property type="component" value="Unassembled WGS sequence"/>
</dbReference>
<dbReference type="PANTHER" id="PTHR10656:SF42">
    <property type="entry name" value="CYCLIC GMP-AMP SYNTHASE-LIKE PROTEIN-RELATED"/>
    <property type="match status" value="1"/>
</dbReference>
<dbReference type="PANTHER" id="PTHR10656">
    <property type="entry name" value="CELL FATE DETERMINING PROTEIN MAB21-RELATED"/>
    <property type="match status" value="1"/>
</dbReference>
<evidence type="ECO:0000313" key="16">
    <source>
        <dbReference type="EMBL" id="KAF7279742.1"/>
    </source>
</evidence>
<keyword evidence="11" id="KW-0464">Manganese</keyword>
<evidence type="ECO:0000256" key="4">
    <source>
        <dbReference type="ARBA" id="ARBA00022679"/>
    </source>
</evidence>
<evidence type="ECO:0000256" key="1">
    <source>
        <dbReference type="ARBA" id="ARBA00001936"/>
    </source>
</evidence>
<evidence type="ECO:0000259" key="14">
    <source>
        <dbReference type="Pfam" id="PF03281"/>
    </source>
</evidence>
<dbReference type="Pfam" id="PF20266">
    <property type="entry name" value="Mab-21_C"/>
    <property type="match status" value="1"/>
</dbReference>
<keyword evidence="17" id="KW-1185">Reference proteome</keyword>
<dbReference type="Gene3D" id="1.10.1410.40">
    <property type="match status" value="1"/>
</dbReference>
<dbReference type="AlphaFoldDB" id="A0A834IIK6"/>
<keyword evidence="9" id="KW-0460">Magnesium</keyword>
<evidence type="ECO:0000256" key="5">
    <source>
        <dbReference type="ARBA" id="ARBA00022695"/>
    </source>
</evidence>
<feature type="chain" id="PRO_5032874659" evidence="13">
    <location>
        <begin position="19"/>
        <end position="498"/>
    </location>
</feature>
<organism evidence="16 17">
    <name type="scientific">Rhynchophorus ferrugineus</name>
    <name type="common">Red palm weevil</name>
    <name type="synonym">Curculio ferrugineus</name>
    <dbReference type="NCBI Taxonomy" id="354439"/>
    <lineage>
        <taxon>Eukaryota</taxon>
        <taxon>Metazoa</taxon>
        <taxon>Ecdysozoa</taxon>
        <taxon>Arthropoda</taxon>
        <taxon>Hexapoda</taxon>
        <taxon>Insecta</taxon>
        <taxon>Pterygota</taxon>
        <taxon>Neoptera</taxon>
        <taxon>Endopterygota</taxon>
        <taxon>Coleoptera</taxon>
        <taxon>Polyphaga</taxon>
        <taxon>Cucujiformia</taxon>
        <taxon>Curculionidae</taxon>
        <taxon>Dryophthorinae</taxon>
        <taxon>Rhynchophorus</taxon>
    </lineage>
</organism>
<evidence type="ECO:0000256" key="2">
    <source>
        <dbReference type="ARBA" id="ARBA00001946"/>
    </source>
</evidence>
<evidence type="ECO:0000313" key="17">
    <source>
        <dbReference type="Proteomes" id="UP000625711"/>
    </source>
</evidence>
<keyword evidence="8" id="KW-0067">ATP-binding</keyword>
<feature type="domain" description="Mab-21-like HhH/H2TH-like" evidence="15">
    <location>
        <begin position="292"/>
        <end position="375"/>
    </location>
</feature>
<dbReference type="Pfam" id="PF03281">
    <property type="entry name" value="Mab-21"/>
    <property type="match status" value="1"/>
</dbReference>
<comment type="caution">
    <text evidence="16">The sequence shown here is derived from an EMBL/GenBank/DDBJ whole genome shotgun (WGS) entry which is preliminary data.</text>
</comment>
<evidence type="ECO:0000256" key="6">
    <source>
        <dbReference type="ARBA" id="ARBA00022723"/>
    </source>
</evidence>
<evidence type="ECO:0000256" key="8">
    <source>
        <dbReference type="ARBA" id="ARBA00022840"/>
    </source>
</evidence>
<feature type="domain" description="Mab-21-like nucleotidyltransferase" evidence="14">
    <location>
        <begin position="88"/>
        <end position="286"/>
    </location>
</feature>
<dbReference type="OrthoDB" id="6054650at2759"/>
<keyword evidence="12" id="KW-0175">Coiled coil</keyword>
<comment type="cofactor">
    <cofactor evidence="1">
        <name>Mn(2+)</name>
        <dbReference type="ChEBI" id="CHEBI:29035"/>
    </cofactor>
</comment>
<protein>
    <submittedName>
        <fullName evidence="16">Uncharacterized protein</fullName>
    </submittedName>
</protein>
<reference evidence="16" key="1">
    <citation type="submission" date="2020-08" db="EMBL/GenBank/DDBJ databases">
        <title>Genome sequencing and assembly of the red palm weevil Rhynchophorus ferrugineus.</title>
        <authorList>
            <person name="Dias G.B."/>
            <person name="Bergman C.M."/>
            <person name="Manee M."/>
        </authorList>
    </citation>
    <scope>NUCLEOTIDE SEQUENCE</scope>
    <source>
        <strain evidence="16">AA-2017</strain>
        <tissue evidence="16">Whole larva</tissue>
    </source>
</reference>
<comment type="similarity">
    <text evidence="3">Belongs to the mab-21 family.</text>
</comment>
<evidence type="ECO:0000259" key="15">
    <source>
        <dbReference type="Pfam" id="PF20266"/>
    </source>
</evidence>
<dbReference type="SMART" id="SM01265">
    <property type="entry name" value="Mab-21"/>
    <property type="match status" value="1"/>
</dbReference>
<dbReference type="GO" id="GO:0016779">
    <property type="term" value="F:nucleotidyltransferase activity"/>
    <property type="evidence" value="ECO:0007669"/>
    <property type="project" value="UniProtKB-KW"/>
</dbReference>
<gene>
    <name evidence="16" type="ORF">GWI33_006775</name>
</gene>
<dbReference type="GO" id="GO:0046872">
    <property type="term" value="F:metal ion binding"/>
    <property type="evidence" value="ECO:0007669"/>
    <property type="project" value="UniProtKB-KW"/>
</dbReference>
<sequence>MNLLYLFCHLLYLQRAIMTTVMRDKKDYKVLENYVVDIYKNHIALPKEAVDINNKVLDKVLKYFEQKMKEKDELFKYLYQNHYFGGSYYDGSKISHPNEYDIDLLFCIRKNLDVRVQSSKRPGFVYVYYKPSDSEKDSEIMRKLGVGKKLMDNENYLSTEKVYHWLESVIQRCMNELPKDKGGQYIEFDYKDEIKVVYIKLHKGKPAFTLKLKMESYPEISVDLVGCFLFNNDQWPNKNDGYRKNPIPSKPNFFVVPKSPKNIDSKNLDRYWRLSFQEQEKQIMAGDNFKSLKPALKIIKKIRDKYNHPVASYFIKTVFLWTIEDKANDTKFWHQPLATVFMEMLKIYSQYMQDNNIPYYWNKRFNLLVTVQNAEQIGKTLKNMTDDIDRNLTRENILENYILNKEELKLRMRYLKEKPSVDEVDLSQTVTQLEKLKLDENKQISEQIQNANILKILERLDNRVDQLANNIAKLESNVEDIKHSLASLIEQKSARFSN</sequence>
<dbReference type="GO" id="GO:0005525">
    <property type="term" value="F:GTP binding"/>
    <property type="evidence" value="ECO:0007669"/>
    <property type="project" value="UniProtKB-KW"/>
</dbReference>
<keyword evidence="7" id="KW-0547">Nucleotide-binding</keyword>
<accession>A0A834IIK6</accession>
<proteinExistence type="inferred from homology"/>
<comment type="cofactor">
    <cofactor evidence="2">
        <name>Mg(2+)</name>
        <dbReference type="ChEBI" id="CHEBI:18420"/>
    </cofactor>
</comment>
<evidence type="ECO:0000256" key="7">
    <source>
        <dbReference type="ARBA" id="ARBA00022741"/>
    </source>
</evidence>
<dbReference type="GO" id="GO:0005524">
    <property type="term" value="F:ATP binding"/>
    <property type="evidence" value="ECO:0007669"/>
    <property type="project" value="UniProtKB-KW"/>
</dbReference>
<dbReference type="InterPro" id="IPR046903">
    <property type="entry name" value="Mab-21-like_nuc_Trfase"/>
</dbReference>
<dbReference type="InterPro" id="IPR024810">
    <property type="entry name" value="MAB21L/cGLR"/>
</dbReference>
<feature type="coiled-coil region" evidence="12">
    <location>
        <begin position="450"/>
        <end position="491"/>
    </location>
</feature>
<keyword evidence="13" id="KW-0732">Signal</keyword>
<evidence type="ECO:0000256" key="12">
    <source>
        <dbReference type="SAM" id="Coils"/>
    </source>
</evidence>